<dbReference type="Pfam" id="PF00226">
    <property type="entry name" value="DnaJ"/>
    <property type="match status" value="1"/>
</dbReference>
<evidence type="ECO:0000313" key="4">
    <source>
        <dbReference type="EMBL" id="SDZ26037.1"/>
    </source>
</evidence>
<dbReference type="InterPro" id="IPR002939">
    <property type="entry name" value="DnaJ_C"/>
</dbReference>
<evidence type="ECO:0000256" key="1">
    <source>
        <dbReference type="ARBA" id="ARBA00022705"/>
    </source>
</evidence>
<dbReference type="Gene3D" id="1.10.287.110">
    <property type="entry name" value="DnaJ domain"/>
    <property type="match status" value="1"/>
</dbReference>
<dbReference type="Gene3D" id="2.60.260.20">
    <property type="entry name" value="Urease metallochaperone UreE, N-terminal domain"/>
    <property type="match status" value="2"/>
</dbReference>
<dbReference type="STRING" id="415015.SAMN05660462_02421"/>
<dbReference type="InterPro" id="IPR001623">
    <property type="entry name" value="DnaJ_domain"/>
</dbReference>
<dbReference type="SMART" id="SM00271">
    <property type="entry name" value="DnaJ"/>
    <property type="match status" value="1"/>
</dbReference>
<keyword evidence="2" id="KW-0143">Chaperone</keyword>
<keyword evidence="4" id="KW-0238">DNA-binding</keyword>
<dbReference type="InterPro" id="IPR051938">
    <property type="entry name" value="Apopto_cytoskel_mod"/>
</dbReference>
<dbReference type="CDD" id="cd06257">
    <property type="entry name" value="DnaJ"/>
    <property type="match status" value="1"/>
</dbReference>
<proteinExistence type="predicted"/>
<dbReference type="PROSITE" id="PS00636">
    <property type="entry name" value="DNAJ_1"/>
    <property type="match status" value="1"/>
</dbReference>
<protein>
    <submittedName>
        <fullName evidence="4">Curved DNA-binding protein</fullName>
    </submittedName>
</protein>
<keyword evidence="1" id="KW-0235">DNA replication</keyword>
<evidence type="ECO:0000313" key="5">
    <source>
        <dbReference type="Proteomes" id="UP000198625"/>
    </source>
</evidence>
<reference evidence="4 5" key="1">
    <citation type="submission" date="2016-10" db="EMBL/GenBank/DDBJ databases">
        <authorList>
            <person name="de Groot N.N."/>
        </authorList>
    </citation>
    <scope>NUCLEOTIDE SEQUENCE [LARGE SCALE GENOMIC DNA]</scope>
    <source>
        <strain evidence="4 5">DSM 21650</strain>
    </source>
</reference>
<feature type="domain" description="J" evidence="3">
    <location>
        <begin position="5"/>
        <end position="70"/>
    </location>
</feature>
<evidence type="ECO:0000259" key="3">
    <source>
        <dbReference type="PROSITE" id="PS50076"/>
    </source>
</evidence>
<dbReference type="GO" id="GO:0006260">
    <property type="term" value="P:DNA replication"/>
    <property type="evidence" value="ECO:0007669"/>
    <property type="project" value="UniProtKB-KW"/>
</dbReference>
<dbReference type="GO" id="GO:0051082">
    <property type="term" value="F:unfolded protein binding"/>
    <property type="evidence" value="ECO:0007669"/>
    <property type="project" value="InterPro"/>
</dbReference>
<dbReference type="PANTHER" id="PTHR44145">
    <property type="entry name" value="DNAJ HOMOLOG SUBFAMILY A MEMBER 3, MITOCHONDRIAL"/>
    <property type="match status" value="1"/>
</dbReference>
<keyword evidence="5" id="KW-1185">Reference proteome</keyword>
<gene>
    <name evidence="4" type="ORF">SAMN05660462_02421</name>
</gene>
<evidence type="ECO:0000256" key="2">
    <source>
        <dbReference type="ARBA" id="ARBA00023186"/>
    </source>
</evidence>
<dbReference type="GO" id="GO:0006457">
    <property type="term" value="P:protein folding"/>
    <property type="evidence" value="ECO:0007669"/>
    <property type="project" value="InterPro"/>
</dbReference>
<dbReference type="SUPFAM" id="SSF49493">
    <property type="entry name" value="HSP40/DnaJ peptide-binding domain"/>
    <property type="match status" value="2"/>
</dbReference>
<dbReference type="PRINTS" id="PR00625">
    <property type="entry name" value="JDOMAIN"/>
</dbReference>
<dbReference type="CDD" id="cd10747">
    <property type="entry name" value="DnaJ_C"/>
    <property type="match status" value="1"/>
</dbReference>
<dbReference type="InterPro" id="IPR036869">
    <property type="entry name" value="J_dom_sf"/>
</dbReference>
<accession>A0A1H3RK04</accession>
<name>A0A1H3RK04_9FIRM</name>
<dbReference type="Pfam" id="PF01556">
    <property type="entry name" value="DnaJ_C"/>
    <property type="match status" value="1"/>
</dbReference>
<dbReference type="EMBL" id="FNQE01000028">
    <property type="protein sequence ID" value="SDZ26037.1"/>
    <property type="molecule type" value="Genomic_DNA"/>
</dbReference>
<organism evidence="4 5">
    <name type="scientific">Proteiniborus ethanoligenes</name>
    <dbReference type="NCBI Taxonomy" id="415015"/>
    <lineage>
        <taxon>Bacteria</taxon>
        <taxon>Bacillati</taxon>
        <taxon>Bacillota</taxon>
        <taxon>Clostridia</taxon>
        <taxon>Eubacteriales</taxon>
        <taxon>Proteiniborus</taxon>
    </lineage>
</organism>
<dbReference type="RefSeq" id="WP_091731668.1">
    <property type="nucleotide sequence ID" value="NZ_FNQE01000028.1"/>
</dbReference>
<dbReference type="GO" id="GO:0003677">
    <property type="term" value="F:DNA binding"/>
    <property type="evidence" value="ECO:0007669"/>
    <property type="project" value="UniProtKB-KW"/>
</dbReference>
<dbReference type="PROSITE" id="PS50076">
    <property type="entry name" value="DNAJ_2"/>
    <property type="match status" value="1"/>
</dbReference>
<dbReference type="InterPro" id="IPR008971">
    <property type="entry name" value="HSP40/DnaJ_pept-bd"/>
</dbReference>
<dbReference type="SUPFAM" id="SSF46565">
    <property type="entry name" value="Chaperone J-domain"/>
    <property type="match status" value="1"/>
</dbReference>
<dbReference type="Proteomes" id="UP000198625">
    <property type="component" value="Unassembled WGS sequence"/>
</dbReference>
<dbReference type="PANTHER" id="PTHR44145:SF3">
    <property type="entry name" value="DNAJ HOMOLOG SUBFAMILY A MEMBER 3, MITOCHONDRIAL"/>
    <property type="match status" value="1"/>
</dbReference>
<dbReference type="OrthoDB" id="9779889at2"/>
<dbReference type="AlphaFoldDB" id="A0A1H3RK04"/>
<dbReference type="InterPro" id="IPR018253">
    <property type="entry name" value="DnaJ_domain_CS"/>
</dbReference>
<sequence>MKYKDYYEVLGVSKNATIPDIKKSYKKLAKKYHPDLNPNDKAAEEKFKEINEAYEVLGDEEKRKKYDTFGQSYNFQNGAEFDPSQFGFGSGNYQYYSTGDASDFSDFFNMFFGGRDGFSTSSFDLGNIFSNRRSRNVKGEDVESELEISLKEAYEGVSKIISVNILGEVKTISVKIPAGILPGKKIKIKEQGGKGSRGGKNGDLLLKIKIKDDKEFKLEGLDIIRDLNLLPWEAALGSDVVVKSLKDKVKIKIPAGIQTDEKIKLKGLGYKDMNGNKGDMFVRIKIVNPTSLTQKERELYESLKEASTFNPRE</sequence>